<name>A0A2U2N8A8_9GAMM</name>
<evidence type="ECO:0000256" key="4">
    <source>
        <dbReference type="SAM" id="SignalP"/>
    </source>
</evidence>
<dbReference type="PANTHER" id="PTHR44943">
    <property type="entry name" value="CELLULOSE SYNTHASE OPERON PROTEIN C"/>
    <property type="match status" value="1"/>
</dbReference>
<dbReference type="InterPro" id="IPR011990">
    <property type="entry name" value="TPR-like_helical_dom_sf"/>
</dbReference>
<dbReference type="OrthoDB" id="9766710at2"/>
<dbReference type="Pfam" id="PF13432">
    <property type="entry name" value="TPR_16"/>
    <property type="match status" value="5"/>
</dbReference>
<dbReference type="PROSITE" id="PS51257">
    <property type="entry name" value="PROKAR_LIPOPROTEIN"/>
    <property type="match status" value="1"/>
</dbReference>
<dbReference type="AlphaFoldDB" id="A0A2U2N8A8"/>
<comment type="caution">
    <text evidence="5">The sequence shown here is derived from an EMBL/GenBank/DDBJ whole genome shotgun (WGS) entry which is preliminary data.</text>
</comment>
<dbReference type="Pfam" id="PF14559">
    <property type="entry name" value="TPR_19"/>
    <property type="match status" value="1"/>
</dbReference>
<feature type="repeat" description="TPR" evidence="3">
    <location>
        <begin position="488"/>
        <end position="521"/>
    </location>
</feature>
<organism evidence="5 6">
    <name type="scientific">Sediminicurvatus halobius</name>
    <dbReference type="NCBI Taxonomy" id="2182432"/>
    <lineage>
        <taxon>Bacteria</taxon>
        <taxon>Pseudomonadati</taxon>
        <taxon>Pseudomonadota</taxon>
        <taxon>Gammaproteobacteria</taxon>
        <taxon>Chromatiales</taxon>
        <taxon>Ectothiorhodospiraceae</taxon>
        <taxon>Sediminicurvatus</taxon>
    </lineage>
</organism>
<accession>A0A2U2N8A8</accession>
<dbReference type="PROSITE" id="PS50005">
    <property type="entry name" value="TPR"/>
    <property type="match status" value="2"/>
</dbReference>
<proteinExistence type="predicted"/>
<dbReference type="EMBL" id="QFFI01000003">
    <property type="protein sequence ID" value="PWG65224.1"/>
    <property type="molecule type" value="Genomic_DNA"/>
</dbReference>
<dbReference type="SMART" id="SM00028">
    <property type="entry name" value="TPR"/>
    <property type="match status" value="9"/>
</dbReference>
<protein>
    <submittedName>
        <fullName evidence="5">Uncharacterized protein</fullName>
    </submittedName>
</protein>
<evidence type="ECO:0000256" key="2">
    <source>
        <dbReference type="ARBA" id="ARBA00022803"/>
    </source>
</evidence>
<keyword evidence="6" id="KW-1185">Reference proteome</keyword>
<evidence type="ECO:0000256" key="3">
    <source>
        <dbReference type="PROSITE-ProRule" id="PRU00339"/>
    </source>
</evidence>
<gene>
    <name evidence="5" type="ORF">DEM34_02840</name>
</gene>
<keyword evidence="4" id="KW-0732">Signal</keyword>
<dbReference type="Proteomes" id="UP000245474">
    <property type="component" value="Unassembled WGS sequence"/>
</dbReference>
<evidence type="ECO:0000256" key="1">
    <source>
        <dbReference type="ARBA" id="ARBA00022737"/>
    </source>
</evidence>
<dbReference type="SUPFAM" id="SSF48452">
    <property type="entry name" value="TPR-like"/>
    <property type="match status" value="3"/>
</dbReference>
<reference evidence="5 6" key="1">
    <citation type="submission" date="2018-05" db="EMBL/GenBank/DDBJ databases">
        <title>Spiribacter halobius sp. nov., a moderately halophilic bacterium isolated from marine solar saltern.</title>
        <authorList>
            <person name="Zheng W.-S."/>
            <person name="Lu D.-C."/>
            <person name="Du Z.-J."/>
        </authorList>
    </citation>
    <scope>NUCLEOTIDE SEQUENCE [LARGE SCALE GENOMIC DNA]</scope>
    <source>
        <strain evidence="5 6">E85</strain>
    </source>
</reference>
<dbReference type="InterPro" id="IPR019734">
    <property type="entry name" value="TPR_rpt"/>
</dbReference>
<dbReference type="Gene3D" id="1.25.40.10">
    <property type="entry name" value="Tetratricopeptide repeat domain"/>
    <property type="match status" value="2"/>
</dbReference>
<dbReference type="PANTHER" id="PTHR44943:SF8">
    <property type="entry name" value="TPR REPEAT-CONTAINING PROTEIN MJ0263"/>
    <property type="match status" value="1"/>
</dbReference>
<sequence>MHRPLLALLFLALLAACAAGPADQAAPDTGPVPAPDSLGPPPEESVLYNVLVGELAGARGDVALAAESYRRAAERSGDPAVAERAARIALYAEAPEQALAATQRWLELEPESADARRLLGLLHLREGDADAAFAALTETLPEAAEEREQAIAQIGGLLADDARSRTALAVAERLAETYPDSPGAQLALARVALALERPARALQAVRGALEQRPDWTAARLLEVDVLMALEREDAAVSAVRALLDEAPDSEQLRLRYARLLVGLGRNVDALDQFERLVAARPDDPQVLYSAALLALESGRLDFARQTLQRLREQRGQEDVASYYLGRLAEIEGDLSTALARYERTGGEYRGEAQLRIAVVMAGQGRIAAARRHLAELRDGNGSLAPRAWAIEGEVLREAGRLAESVEVLSRGLEAYPDDADLLYGRAMSNIMRERLPTAEEDLRRIIEQDPENAHALNALGYTLVDRTERIAEGSELIERAYALQPGDPAIIDSMGWAAYRRGDLEEAREYLERAYDMAPDPEIAAHLGEVLWQLGRREQAREIWQSALAEHPDHPVLRETMERLLP</sequence>
<feature type="chain" id="PRO_5015538428" evidence="4">
    <location>
        <begin position="19"/>
        <end position="566"/>
    </location>
</feature>
<feature type="signal peptide" evidence="4">
    <location>
        <begin position="1"/>
        <end position="18"/>
    </location>
</feature>
<keyword evidence="2 3" id="KW-0802">TPR repeat</keyword>
<keyword evidence="1" id="KW-0677">Repeat</keyword>
<feature type="repeat" description="TPR" evidence="3">
    <location>
        <begin position="385"/>
        <end position="418"/>
    </location>
</feature>
<evidence type="ECO:0000313" key="6">
    <source>
        <dbReference type="Proteomes" id="UP000245474"/>
    </source>
</evidence>
<dbReference type="RefSeq" id="WP_109676043.1">
    <property type="nucleotide sequence ID" value="NZ_CP086615.1"/>
</dbReference>
<dbReference type="InterPro" id="IPR051685">
    <property type="entry name" value="Ycf3/AcsC/BcsC/TPR_MFPF"/>
</dbReference>
<evidence type="ECO:0000313" key="5">
    <source>
        <dbReference type="EMBL" id="PWG65224.1"/>
    </source>
</evidence>